<dbReference type="Gene3D" id="3.40.50.720">
    <property type="entry name" value="NAD(P)-binding Rossmann-like Domain"/>
    <property type="match status" value="1"/>
</dbReference>
<dbReference type="RefSeq" id="WP_204057319.1">
    <property type="nucleotide sequence ID" value="NZ_BAAAGP010000011.1"/>
</dbReference>
<accession>A0ABQ4FYE3</accession>
<keyword evidence="6" id="KW-1185">Reference proteome</keyword>
<protein>
    <submittedName>
        <fullName evidence="5">3-oxoacyl-ACP reductase</fullName>
    </submittedName>
</protein>
<evidence type="ECO:0000256" key="2">
    <source>
        <dbReference type="ARBA" id="ARBA00023002"/>
    </source>
</evidence>
<proteinExistence type="inferred from homology"/>
<dbReference type="SUPFAM" id="SSF51735">
    <property type="entry name" value="NAD(P)-binding Rossmann-fold domains"/>
    <property type="match status" value="1"/>
</dbReference>
<dbReference type="PANTHER" id="PTHR45024:SF2">
    <property type="entry name" value="SCP2 DOMAIN-CONTAINING PROTEIN"/>
    <property type="match status" value="1"/>
</dbReference>
<evidence type="ECO:0000313" key="6">
    <source>
        <dbReference type="Proteomes" id="UP000603904"/>
    </source>
</evidence>
<dbReference type="InterPro" id="IPR051687">
    <property type="entry name" value="Peroxisomal_Beta-Oxidation"/>
</dbReference>
<gene>
    <name evidence="5" type="primary">fabG_2</name>
    <name evidence="5" type="ORF">Mco01_28260</name>
</gene>
<evidence type="ECO:0000313" key="5">
    <source>
        <dbReference type="EMBL" id="GIH39826.1"/>
    </source>
</evidence>
<dbReference type="PRINTS" id="PR00080">
    <property type="entry name" value="SDRFAMILY"/>
</dbReference>
<dbReference type="PANTHER" id="PTHR45024">
    <property type="entry name" value="DEHYDROGENASES, SHORT CHAIN"/>
    <property type="match status" value="1"/>
</dbReference>
<keyword evidence="2" id="KW-0560">Oxidoreductase</keyword>
<dbReference type="EMBL" id="BOOC01000011">
    <property type="protein sequence ID" value="GIH39826.1"/>
    <property type="molecule type" value="Genomic_DNA"/>
</dbReference>
<dbReference type="PRINTS" id="PR00081">
    <property type="entry name" value="GDHRDH"/>
</dbReference>
<comment type="similarity">
    <text evidence="1 3">Belongs to the short-chain dehydrogenases/reductases (SDR) family.</text>
</comment>
<organism evidence="5 6">
    <name type="scientific">Microbispora corallina</name>
    <dbReference type="NCBI Taxonomy" id="83302"/>
    <lineage>
        <taxon>Bacteria</taxon>
        <taxon>Bacillati</taxon>
        <taxon>Actinomycetota</taxon>
        <taxon>Actinomycetes</taxon>
        <taxon>Streptosporangiales</taxon>
        <taxon>Streptosporangiaceae</taxon>
        <taxon>Microbispora</taxon>
    </lineage>
</organism>
<feature type="domain" description="Ketoreductase" evidence="4">
    <location>
        <begin position="10"/>
        <end position="235"/>
    </location>
</feature>
<dbReference type="InterPro" id="IPR020904">
    <property type="entry name" value="Sc_DH/Rdtase_CS"/>
</dbReference>
<sequence length="333" mass="33199">MSGHTGLDGRAAIVTGAGGGIGRAEALALAARGASVVVNDVGPAADEVAAEIGKLGGTAVAVTGDVGDWATGDLLVRAAVDTFGRLDVVVNNAGVLRDRMVFNLGEDDWDTVVRVHLKGHAALSRAATAYWRGASKAAGGPVYGRIVNTSSEAFLFGSPGQANYAAAKAGIVALTLATAQSTAKYGVTANAICPRARTAMTAGVFGESPAPVSPGSSGGSAGSSGGLDALAPERVATFVSYLASPASARITGQVFVVYADLVALMAAPAVERTFRAEGGAFDVAEIDTLLTPYFGGRDPRRGYAAHAVAALDTTGVPNAALEVTGVPNAAQDG</sequence>
<dbReference type="SMART" id="SM00822">
    <property type="entry name" value="PKS_KR"/>
    <property type="match status" value="1"/>
</dbReference>
<dbReference type="InterPro" id="IPR057326">
    <property type="entry name" value="KR_dom"/>
</dbReference>
<dbReference type="Pfam" id="PF00106">
    <property type="entry name" value="adh_short"/>
    <property type="match status" value="1"/>
</dbReference>
<dbReference type="InterPro" id="IPR002347">
    <property type="entry name" value="SDR_fam"/>
</dbReference>
<dbReference type="PROSITE" id="PS00061">
    <property type="entry name" value="ADH_SHORT"/>
    <property type="match status" value="1"/>
</dbReference>
<evidence type="ECO:0000256" key="3">
    <source>
        <dbReference type="RuleBase" id="RU000363"/>
    </source>
</evidence>
<comment type="caution">
    <text evidence="5">The sequence shown here is derived from an EMBL/GenBank/DDBJ whole genome shotgun (WGS) entry which is preliminary data.</text>
</comment>
<evidence type="ECO:0000256" key="1">
    <source>
        <dbReference type="ARBA" id="ARBA00006484"/>
    </source>
</evidence>
<evidence type="ECO:0000259" key="4">
    <source>
        <dbReference type="SMART" id="SM00822"/>
    </source>
</evidence>
<reference evidence="5 6" key="1">
    <citation type="submission" date="2021-01" db="EMBL/GenBank/DDBJ databases">
        <title>Whole genome shotgun sequence of Microbispora corallina NBRC 16416.</title>
        <authorList>
            <person name="Komaki H."/>
            <person name="Tamura T."/>
        </authorList>
    </citation>
    <scope>NUCLEOTIDE SEQUENCE [LARGE SCALE GENOMIC DNA]</scope>
    <source>
        <strain evidence="5 6">NBRC 16416</strain>
    </source>
</reference>
<name>A0ABQ4FYE3_9ACTN</name>
<dbReference type="InterPro" id="IPR036291">
    <property type="entry name" value="NAD(P)-bd_dom_sf"/>
</dbReference>
<dbReference type="Proteomes" id="UP000603904">
    <property type="component" value="Unassembled WGS sequence"/>
</dbReference>